<proteinExistence type="predicted"/>
<dbReference type="STRING" id="485917.Phep_1835"/>
<dbReference type="Proteomes" id="UP000000852">
    <property type="component" value="Chromosome"/>
</dbReference>
<dbReference type="KEGG" id="phe:Phep_1835"/>
<dbReference type="HOGENOM" id="CLU_3138836_0_0_10"/>
<gene>
    <name evidence="1" type="ordered locus">Phep_1835</name>
</gene>
<keyword evidence="2" id="KW-1185">Reference proteome</keyword>
<sequence length="49" mass="5773">MNPFKQLNRRLDEKFANQLRVATAMFNCFLSIQFELGDAFLKSSKDFIK</sequence>
<evidence type="ECO:0000313" key="1">
    <source>
        <dbReference type="EMBL" id="ACU04043.1"/>
    </source>
</evidence>
<name>C6XVH7_PEDHD</name>
<organism evidence="1 2">
    <name type="scientific">Pedobacter heparinus (strain ATCC 13125 / DSM 2366 / CIP 104194 / JCM 7457 / NBRC 12017 / NCIMB 9290 / NRRL B-14731 / HIM 762-3)</name>
    <dbReference type="NCBI Taxonomy" id="485917"/>
    <lineage>
        <taxon>Bacteria</taxon>
        <taxon>Pseudomonadati</taxon>
        <taxon>Bacteroidota</taxon>
        <taxon>Sphingobacteriia</taxon>
        <taxon>Sphingobacteriales</taxon>
        <taxon>Sphingobacteriaceae</taxon>
        <taxon>Pedobacter</taxon>
    </lineage>
</organism>
<protein>
    <submittedName>
        <fullName evidence="1">Uncharacterized protein</fullName>
    </submittedName>
</protein>
<dbReference type="AlphaFoldDB" id="C6XVH7"/>
<accession>C6XVH7</accession>
<reference evidence="1 2" key="1">
    <citation type="journal article" date="2009" name="Stand. Genomic Sci.">
        <title>Complete genome sequence of Pedobacter heparinus type strain (HIM 762-3).</title>
        <authorList>
            <person name="Han C."/>
            <person name="Spring S."/>
            <person name="Lapidus A."/>
            <person name="Del Rio T.G."/>
            <person name="Tice H."/>
            <person name="Copeland A."/>
            <person name="Cheng J.F."/>
            <person name="Lucas S."/>
            <person name="Chen F."/>
            <person name="Nolan M."/>
            <person name="Bruce D."/>
            <person name="Goodwin L."/>
            <person name="Pitluck S."/>
            <person name="Ivanova N."/>
            <person name="Mavromatis K."/>
            <person name="Mikhailova N."/>
            <person name="Pati A."/>
            <person name="Chen A."/>
            <person name="Palaniappan K."/>
            <person name="Land M."/>
            <person name="Hauser L."/>
            <person name="Chang Y.J."/>
            <person name="Jeffries C.C."/>
            <person name="Saunders E."/>
            <person name="Chertkov O."/>
            <person name="Brettin T."/>
            <person name="Goker M."/>
            <person name="Rohde M."/>
            <person name="Bristow J."/>
            <person name="Eisen J.A."/>
            <person name="Markowitz V."/>
            <person name="Hugenholtz P."/>
            <person name="Kyrpides N.C."/>
            <person name="Klenk H.P."/>
            <person name="Detter J.C."/>
        </authorList>
    </citation>
    <scope>NUCLEOTIDE SEQUENCE [LARGE SCALE GENOMIC DNA]</scope>
    <source>
        <strain evidence="2">ATCC 13125 / DSM 2366 / CIP 104194 / JCM 7457 / NBRC 12017 / NCIMB 9290 / NRRL B-14731 / HIM 762-3</strain>
    </source>
</reference>
<dbReference type="EMBL" id="CP001681">
    <property type="protein sequence ID" value="ACU04043.1"/>
    <property type="molecule type" value="Genomic_DNA"/>
</dbReference>
<evidence type="ECO:0000313" key="2">
    <source>
        <dbReference type="Proteomes" id="UP000000852"/>
    </source>
</evidence>